<name>A0A0E9WI66_ANGAN</name>
<sequence>MTERKFRNYSSNFLLDCFLLCCFFYWSSYHCLVDKRCNIAVLDMEKKVASCTVNYRKVPMAVNVLLV</sequence>
<reference evidence="1" key="1">
    <citation type="submission" date="2014-11" db="EMBL/GenBank/DDBJ databases">
        <authorList>
            <person name="Amaro Gonzalez C."/>
        </authorList>
    </citation>
    <scope>NUCLEOTIDE SEQUENCE</scope>
</reference>
<evidence type="ECO:0000313" key="1">
    <source>
        <dbReference type="EMBL" id="JAH90052.1"/>
    </source>
</evidence>
<organism evidence="1">
    <name type="scientific">Anguilla anguilla</name>
    <name type="common">European freshwater eel</name>
    <name type="synonym">Muraena anguilla</name>
    <dbReference type="NCBI Taxonomy" id="7936"/>
    <lineage>
        <taxon>Eukaryota</taxon>
        <taxon>Metazoa</taxon>
        <taxon>Chordata</taxon>
        <taxon>Craniata</taxon>
        <taxon>Vertebrata</taxon>
        <taxon>Euteleostomi</taxon>
        <taxon>Actinopterygii</taxon>
        <taxon>Neopterygii</taxon>
        <taxon>Teleostei</taxon>
        <taxon>Anguilliformes</taxon>
        <taxon>Anguillidae</taxon>
        <taxon>Anguilla</taxon>
    </lineage>
</organism>
<protein>
    <submittedName>
        <fullName evidence="1">Uncharacterized protein</fullName>
    </submittedName>
</protein>
<dbReference type="AlphaFoldDB" id="A0A0E9WI66"/>
<reference evidence="1" key="2">
    <citation type="journal article" date="2015" name="Fish Shellfish Immunol.">
        <title>Early steps in the European eel (Anguilla anguilla)-Vibrio vulnificus interaction in the gills: Role of the RtxA13 toxin.</title>
        <authorList>
            <person name="Callol A."/>
            <person name="Pajuelo D."/>
            <person name="Ebbesson L."/>
            <person name="Teles M."/>
            <person name="MacKenzie S."/>
            <person name="Amaro C."/>
        </authorList>
    </citation>
    <scope>NUCLEOTIDE SEQUENCE</scope>
</reference>
<dbReference type="EMBL" id="GBXM01018525">
    <property type="protein sequence ID" value="JAH90052.1"/>
    <property type="molecule type" value="Transcribed_RNA"/>
</dbReference>
<proteinExistence type="predicted"/>
<accession>A0A0E9WI66</accession>